<proteinExistence type="predicted"/>
<sequence>MRSLVVLSPLLGPLLILLSLVSDAHSLRLTPDRFLNNTPKSLSDQGTKDVNSEPKLDFQCESKPAIHESIVAEQYKEEEIKDHDLDLEPQHDRVRCMSKSEARRPQVSADVSEKLAGGGHHRGLTKRVFLPTRKQLQDAKEMYGGGKPQKKQRGWFKTQRKGETAAKPVEKRAEGKKPQPQKKAVVFPGTNGDVNEAGFRFPGVPEGRKGEKGKEHKKPKEYCTSNDISTMKVDDCECPDVLDYCPVKSCKICDTTGLDAVRKSKSCDKGCSNEDVTCAGCRPSTQTKTTPSGPMSPRP</sequence>
<dbReference type="Proteomes" id="UP001148629">
    <property type="component" value="Unassembled WGS sequence"/>
</dbReference>
<gene>
    <name evidence="1" type="ORF">NM208_g6074</name>
</gene>
<organism evidence="1 2">
    <name type="scientific">Fusarium decemcellulare</name>
    <dbReference type="NCBI Taxonomy" id="57161"/>
    <lineage>
        <taxon>Eukaryota</taxon>
        <taxon>Fungi</taxon>
        <taxon>Dikarya</taxon>
        <taxon>Ascomycota</taxon>
        <taxon>Pezizomycotina</taxon>
        <taxon>Sordariomycetes</taxon>
        <taxon>Hypocreomycetidae</taxon>
        <taxon>Hypocreales</taxon>
        <taxon>Nectriaceae</taxon>
        <taxon>Fusarium</taxon>
        <taxon>Fusarium decemcellulare species complex</taxon>
    </lineage>
</organism>
<comment type="caution">
    <text evidence="1">The sequence shown here is derived from an EMBL/GenBank/DDBJ whole genome shotgun (WGS) entry which is preliminary data.</text>
</comment>
<protein>
    <submittedName>
        <fullName evidence="1">Uncharacterized protein</fullName>
    </submittedName>
</protein>
<keyword evidence="2" id="KW-1185">Reference proteome</keyword>
<evidence type="ECO:0000313" key="1">
    <source>
        <dbReference type="EMBL" id="KAJ3538064.1"/>
    </source>
</evidence>
<accession>A0ACC1SEN8</accession>
<dbReference type="EMBL" id="JANRMS010000543">
    <property type="protein sequence ID" value="KAJ3538064.1"/>
    <property type="molecule type" value="Genomic_DNA"/>
</dbReference>
<reference evidence="1" key="1">
    <citation type="submission" date="2022-08" db="EMBL/GenBank/DDBJ databases">
        <title>Genome Sequence of Fusarium decemcellulare.</title>
        <authorList>
            <person name="Buettner E."/>
        </authorList>
    </citation>
    <scope>NUCLEOTIDE SEQUENCE</scope>
    <source>
        <strain evidence="1">Babe19</strain>
    </source>
</reference>
<evidence type="ECO:0000313" key="2">
    <source>
        <dbReference type="Proteomes" id="UP001148629"/>
    </source>
</evidence>
<name>A0ACC1SEN8_9HYPO</name>